<reference evidence="11" key="1">
    <citation type="submission" date="2019-10" db="EMBL/GenBank/DDBJ databases">
        <title>The sequence and de novo assembly of the wild yak genome.</title>
        <authorList>
            <person name="Liu Y."/>
        </authorList>
    </citation>
    <scope>NUCLEOTIDE SEQUENCE [LARGE SCALE GENOMIC DNA]</scope>
    <source>
        <strain evidence="11">WY2019</strain>
    </source>
</reference>
<evidence type="ECO:0000256" key="4">
    <source>
        <dbReference type="ARBA" id="ARBA00022741"/>
    </source>
</evidence>
<dbReference type="GO" id="GO:0005524">
    <property type="term" value="F:ATP binding"/>
    <property type="evidence" value="ECO:0007669"/>
    <property type="project" value="UniProtKB-UniRule"/>
</dbReference>
<dbReference type="EMBL" id="VBQZ03000012">
    <property type="protein sequence ID" value="MXQ82417.1"/>
    <property type="molecule type" value="Genomic_DNA"/>
</dbReference>
<evidence type="ECO:0000313" key="12">
    <source>
        <dbReference type="Proteomes" id="UP000322234"/>
    </source>
</evidence>
<dbReference type="InterPro" id="IPR012675">
    <property type="entry name" value="Beta-grasp_dom_sf"/>
</dbReference>
<dbReference type="InterPro" id="IPR027417">
    <property type="entry name" value="P-loop_NTPase"/>
</dbReference>
<protein>
    <recommendedName>
        <fullName evidence="8">Obg-like ATPase 1</fullName>
    </recommendedName>
</protein>
<comment type="subcellular location">
    <subcellularLocation>
        <location evidence="8">Cytoplasm</location>
    </subcellularLocation>
    <subcellularLocation>
        <location evidence="8">Nucleus</location>
    </subcellularLocation>
    <subcellularLocation>
        <location evidence="8">Nucleus</location>
        <location evidence="8">Nucleolus</location>
    </subcellularLocation>
    <text evidence="8">Predominantly cytoplasmic, shuttles between the nucleus and the cytoplasm.</text>
</comment>
<gene>
    <name evidence="8" type="primary">OLA1</name>
    <name evidence="11" type="ORF">E5288_WYG010921</name>
</gene>
<dbReference type="GO" id="GO:0005525">
    <property type="term" value="F:GTP binding"/>
    <property type="evidence" value="ECO:0007669"/>
    <property type="project" value="InterPro"/>
</dbReference>
<evidence type="ECO:0000256" key="3">
    <source>
        <dbReference type="ARBA" id="ARBA00022723"/>
    </source>
</evidence>
<name>A0A6B0R073_9CETA</name>
<keyword evidence="12" id="KW-1185">Reference proteome</keyword>
<dbReference type="Proteomes" id="UP000322234">
    <property type="component" value="Unassembled WGS sequence"/>
</dbReference>
<dbReference type="GO" id="GO:0046872">
    <property type="term" value="F:metal ion binding"/>
    <property type="evidence" value="ECO:0007669"/>
    <property type="project" value="UniProtKB-KW"/>
</dbReference>
<keyword evidence="2 8" id="KW-0963">Cytoplasm</keyword>
<dbReference type="InterPro" id="IPR041706">
    <property type="entry name" value="YchF_N"/>
</dbReference>
<dbReference type="GO" id="GO:0016887">
    <property type="term" value="F:ATP hydrolysis activity"/>
    <property type="evidence" value="ECO:0007669"/>
    <property type="project" value="UniProtKB-UniRule"/>
</dbReference>
<organism evidence="11 12">
    <name type="scientific">Bos mutus</name>
    <name type="common">wild yak</name>
    <dbReference type="NCBI Taxonomy" id="72004"/>
    <lineage>
        <taxon>Eukaryota</taxon>
        <taxon>Metazoa</taxon>
        <taxon>Chordata</taxon>
        <taxon>Craniata</taxon>
        <taxon>Vertebrata</taxon>
        <taxon>Euteleostomi</taxon>
        <taxon>Mammalia</taxon>
        <taxon>Eutheria</taxon>
        <taxon>Laurasiatheria</taxon>
        <taxon>Artiodactyla</taxon>
        <taxon>Ruminantia</taxon>
        <taxon>Pecora</taxon>
        <taxon>Bovidae</taxon>
        <taxon>Bovinae</taxon>
        <taxon>Bos</taxon>
    </lineage>
</organism>
<dbReference type="AlphaFoldDB" id="A0A6B0R073"/>
<dbReference type="InterPro" id="IPR006073">
    <property type="entry name" value="GTP-bd"/>
</dbReference>
<evidence type="ECO:0000259" key="10">
    <source>
        <dbReference type="PROSITE" id="PS51710"/>
    </source>
</evidence>
<feature type="compositionally biased region" description="Basic and acidic residues" evidence="9">
    <location>
        <begin position="162"/>
        <end position="173"/>
    </location>
</feature>
<dbReference type="Gene3D" id="3.40.50.300">
    <property type="entry name" value="P-loop containing nucleotide triphosphate hydrolases"/>
    <property type="match status" value="1"/>
</dbReference>
<dbReference type="Pfam" id="PF06071">
    <property type="entry name" value="YchF-GTPase_C"/>
    <property type="match status" value="1"/>
</dbReference>
<evidence type="ECO:0000256" key="1">
    <source>
        <dbReference type="ARBA" id="ARBA00001946"/>
    </source>
</evidence>
<feature type="region of interest" description="Disordered" evidence="9">
    <location>
        <begin position="148"/>
        <end position="176"/>
    </location>
</feature>
<dbReference type="SUPFAM" id="SSF52540">
    <property type="entry name" value="P-loop containing nucleoside triphosphate hydrolases"/>
    <property type="match status" value="1"/>
</dbReference>
<feature type="region of interest" description="Disordered" evidence="9">
    <location>
        <begin position="46"/>
        <end position="82"/>
    </location>
</feature>
<dbReference type="InterPro" id="IPR031167">
    <property type="entry name" value="G_OBG"/>
</dbReference>
<keyword evidence="6 8" id="KW-0067">ATP-binding</keyword>
<keyword evidence="8" id="KW-0539">Nucleus</keyword>
<proteinExistence type="inferred from homology"/>
<comment type="caution">
    <text evidence="11">The sequence shown here is derived from an EMBL/GenBank/DDBJ whole genome shotgun (WGS) entry which is preliminary data.</text>
</comment>
<dbReference type="PANTHER" id="PTHR23305:SF11">
    <property type="entry name" value="OBG-LIKE ATPASE 1"/>
    <property type="match status" value="1"/>
</dbReference>
<sequence length="608" mass="67759">MRRAPPRPTRDRGNPKREGPGAVKLFFGGATNQRCVGSPRLSRCISCPKLDSSRSPSARHKPAPLKEAPKSPFGMKRGGKHIGNKHQGSQEQLLNQKYQCPRQTWEQIPVRMEFSVYHWIPYKGLNPPVELLEAIEIYRTLKTDDGDNVMEPVGSSGLPGGKELKMPPKKGGDGIKPPPIIGRFGTSLKIGIVGLPNVGKSTFFNVLTNSQASAENFPFCTIDPNESRVPVPDERFDFLCQYHKPASKIPAFLNVVDIAGLVKGAHNGQGLGNAFLSHISACDGIFHLTRAFEDDDITHVEGSVDPVRDIEIIHEELQLKDEEMVGPIIDKLEKVAVRGGDKKLKPEYDIMCKVKSWVIDQKKPVRFYHDWNDKEIEVLNKHLFLTSKPMVYLVNLSEKDYIRKKNKWLIKIKEWVDKYDPGALVIPFSGALELRLQELSAEERQKYLEANMTQSALPKIIKAGFAALQLEYFFTAGPDEVRAWTIRKGTKAPQAAGKIHTDFEKGFIMAEVMKYEDFKEEGSENAVKGTCVPTAFAPLPRLPTLAVARPLSTTLFAAETRTRPGAPLPALVLAQVPGTVTQLCRQYSDAPPLTLEGIKDRVLYVLKL</sequence>
<dbReference type="Pfam" id="PF01926">
    <property type="entry name" value="MMR_HSR1"/>
    <property type="match status" value="1"/>
</dbReference>
<keyword evidence="4 8" id="KW-0547">Nucleotide-binding</keyword>
<dbReference type="Gene3D" id="1.10.150.300">
    <property type="entry name" value="TGS-like domain"/>
    <property type="match status" value="1"/>
</dbReference>
<dbReference type="GO" id="GO:0043023">
    <property type="term" value="F:ribosomal large subunit binding"/>
    <property type="evidence" value="ECO:0007669"/>
    <property type="project" value="UniProtKB-UniRule"/>
</dbReference>
<dbReference type="PROSITE" id="PS51710">
    <property type="entry name" value="G_OBG"/>
    <property type="match status" value="1"/>
</dbReference>
<keyword evidence="7" id="KW-0460">Magnesium</keyword>
<accession>A0A6B0R073</accession>
<dbReference type="PANTHER" id="PTHR23305">
    <property type="entry name" value="OBG GTPASE FAMILY"/>
    <property type="match status" value="1"/>
</dbReference>
<feature type="domain" description="OBG-type G" evidence="10">
    <location>
        <begin position="188"/>
        <end position="448"/>
    </location>
</feature>
<evidence type="ECO:0000256" key="6">
    <source>
        <dbReference type="ARBA" id="ARBA00022840"/>
    </source>
</evidence>
<evidence type="ECO:0000256" key="5">
    <source>
        <dbReference type="ARBA" id="ARBA00022801"/>
    </source>
</evidence>
<dbReference type="InterPro" id="IPR023192">
    <property type="entry name" value="TGS-like_dom_sf"/>
</dbReference>
<keyword evidence="3" id="KW-0479">Metal-binding</keyword>
<dbReference type="Gene3D" id="3.10.20.30">
    <property type="match status" value="1"/>
</dbReference>
<feature type="short sequence motif" description="Nuclear export signal" evidence="8">
    <location>
        <begin position="432"/>
        <end position="439"/>
    </location>
</feature>
<dbReference type="CDD" id="cd01900">
    <property type="entry name" value="YchF"/>
    <property type="match status" value="1"/>
</dbReference>
<feature type="compositionally biased region" description="Basic and acidic residues" evidence="9">
    <location>
        <begin position="8"/>
        <end position="19"/>
    </location>
</feature>
<comment type="cofactor">
    <cofactor evidence="1">
        <name>Mg(2+)</name>
        <dbReference type="ChEBI" id="CHEBI:18420"/>
    </cofactor>
</comment>
<dbReference type="FunFam" id="1.10.150.300:FF:000003">
    <property type="entry name" value="Obg-like ATPase 1"/>
    <property type="match status" value="1"/>
</dbReference>
<comment type="function">
    <text evidence="8">Hydrolyzes ATP, and can also hydrolyze GTP with lower efficiency. Has lower affinity for GTP.</text>
</comment>
<feature type="binding site" evidence="8">
    <location>
        <begin position="197"/>
        <end position="202"/>
    </location>
    <ligand>
        <name>ATP</name>
        <dbReference type="ChEBI" id="CHEBI:30616"/>
    </ligand>
</feature>
<comment type="similarity">
    <text evidence="8">Belongs to the TRAFAC class OBG-HflX-like GTPase superfamily. OBG GTPase family. YchF/OLA1 subfamily.</text>
</comment>
<dbReference type="InterPro" id="IPR004396">
    <property type="entry name" value="ATPase_YchF/OLA1"/>
</dbReference>
<dbReference type="CDD" id="cd04867">
    <property type="entry name" value="TGS_YchF_OLA1"/>
    <property type="match status" value="1"/>
</dbReference>
<feature type="region of interest" description="Disordered" evidence="9">
    <location>
        <begin position="1"/>
        <end position="25"/>
    </location>
</feature>
<comment type="subunit">
    <text evidence="8">Monomer.</text>
</comment>
<dbReference type="GO" id="GO:0005737">
    <property type="term" value="C:cytoplasm"/>
    <property type="evidence" value="ECO:0007669"/>
    <property type="project" value="UniProtKB-SubCell"/>
</dbReference>
<dbReference type="HAMAP" id="MF_00944">
    <property type="entry name" value="YchF_OLA1_ATPase"/>
    <property type="match status" value="1"/>
</dbReference>
<dbReference type="NCBIfam" id="TIGR00092">
    <property type="entry name" value="redox-regulated ATPase YchF"/>
    <property type="match status" value="1"/>
</dbReference>
<dbReference type="GO" id="GO:0005730">
    <property type="term" value="C:nucleolus"/>
    <property type="evidence" value="ECO:0007669"/>
    <property type="project" value="UniProtKB-SubCell"/>
</dbReference>
<evidence type="ECO:0000256" key="9">
    <source>
        <dbReference type="SAM" id="MobiDB-lite"/>
    </source>
</evidence>
<evidence type="ECO:0000256" key="8">
    <source>
        <dbReference type="HAMAP-Rule" id="MF_03167"/>
    </source>
</evidence>
<keyword evidence="5 8" id="KW-0378">Hydrolase</keyword>
<evidence type="ECO:0000313" key="11">
    <source>
        <dbReference type="EMBL" id="MXQ82417.1"/>
    </source>
</evidence>
<evidence type="ECO:0000256" key="7">
    <source>
        <dbReference type="ARBA" id="ARBA00022842"/>
    </source>
</evidence>
<dbReference type="InterPro" id="IPR013029">
    <property type="entry name" value="YchF_C"/>
</dbReference>
<dbReference type="PRINTS" id="PR00326">
    <property type="entry name" value="GTP1OBG"/>
</dbReference>
<evidence type="ECO:0000256" key="2">
    <source>
        <dbReference type="ARBA" id="ARBA00022490"/>
    </source>
</evidence>
<feature type="binding site" evidence="8">
    <location>
        <position position="396"/>
    </location>
    <ligand>
        <name>ATP</name>
        <dbReference type="ChEBI" id="CHEBI:30616"/>
    </ligand>
</feature>
<dbReference type="FunFam" id="3.10.20.30:FF:000029">
    <property type="entry name" value="Obg-like ATPase 1"/>
    <property type="match status" value="1"/>
</dbReference>